<evidence type="ECO:0000313" key="3">
    <source>
        <dbReference type="Proteomes" id="UP000185812"/>
    </source>
</evidence>
<organism evidence="2 3">
    <name type="scientific">Rhodothermus profundi</name>
    <dbReference type="NCBI Taxonomy" id="633813"/>
    <lineage>
        <taxon>Bacteria</taxon>
        <taxon>Pseudomonadati</taxon>
        <taxon>Rhodothermota</taxon>
        <taxon>Rhodothermia</taxon>
        <taxon>Rhodothermales</taxon>
        <taxon>Rhodothermaceae</taxon>
        <taxon>Rhodothermus</taxon>
    </lineage>
</organism>
<proteinExistence type="predicted"/>
<dbReference type="Gene3D" id="3.10.180.10">
    <property type="entry name" value="2,3-Dihydroxybiphenyl 1,2-Dioxygenase, domain 1"/>
    <property type="match status" value="2"/>
</dbReference>
<dbReference type="InterPro" id="IPR037523">
    <property type="entry name" value="VOC_core"/>
</dbReference>
<keyword evidence="3" id="KW-1185">Reference proteome</keyword>
<dbReference type="PANTHER" id="PTHR43279:SF1">
    <property type="entry name" value="CATECHOL-2,3-DIOXYGENASE"/>
    <property type="match status" value="1"/>
</dbReference>
<keyword evidence="2" id="KW-0560">Oxidoreductase</keyword>
<dbReference type="SUPFAM" id="SSF54593">
    <property type="entry name" value="Glyoxalase/Bleomycin resistance protein/Dihydroxybiphenyl dioxygenase"/>
    <property type="match status" value="2"/>
</dbReference>
<reference evidence="3" key="1">
    <citation type="submission" date="2016-11" db="EMBL/GenBank/DDBJ databases">
        <authorList>
            <person name="Varghese N."/>
            <person name="Submissions S."/>
        </authorList>
    </citation>
    <scope>NUCLEOTIDE SEQUENCE [LARGE SCALE GENOMIC DNA]</scope>
    <source>
        <strain evidence="3">DSM 22212</strain>
    </source>
</reference>
<evidence type="ECO:0000259" key="1">
    <source>
        <dbReference type="PROSITE" id="PS51819"/>
    </source>
</evidence>
<dbReference type="RefSeq" id="WP_072715270.1">
    <property type="nucleotide sequence ID" value="NZ_FRAU01000004.1"/>
</dbReference>
<evidence type="ECO:0000313" key="2">
    <source>
        <dbReference type="EMBL" id="SHK56694.1"/>
    </source>
</evidence>
<protein>
    <submittedName>
        <fullName evidence="2">Catechol 2,3-dioxygenase</fullName>
    </submittedName>
</protein>
<dbReference type="EMBL" id="FRAU01000004">
    <property type="protein sequence ID" value="SHK56694.1"/>
    <property type="molecule type" value="Genomic_DNA"/>
</dbReference>
<dbReference type="GO" id="GO:0051213">
    <property type="term" value="F:dioxygenase activity"/>
    <property type="evidence" value="ECO:0007669"/>
    <property type="project" value="UniProtKB-KW"/>
</dbReference>
<dbReference type="Proteomes" id="UP000185812">
    <property type="component" value="Unassembled WGS sequence"/>
</dbReference>
<dbReference type="InterPro" id="IPR029068">
    <property type="entry name" value="Glyas_Bleomycin-R_OHBP_Dase"/>
</dbReference>
<accession>A0A1M6TIF3</accession>
<dbReference type="STRING" id="633813.SAMN04488087_1408"/>
<dbReference type="Pfam" id="PF00903">
    <property type="entry name" value="Glyoxalase"/>
    <property type="match status" value="1"/>
</dbReference>
<dbReference type="OrthoDB" id="9792626at2"/>
<dbReference type="InterPro" id="IPR004360">
    <property type="entry name" value="Glyas_Fos-R_dOase_dom"/>
</dbReference>
<dbReference type="PANTHER" id="PTHR43279">
    <property type="entry name" value="CATECHOL-2,3-DIOXYGENASE"/>
    <property type="match status" value="1"/>
</dbReference>
<dbReference type="PROSITE" id="PS51819">
    <property type="entry name" value="VOC"/>
    <property type="match status" value="2"/>
</dbReference>
<name>A0A1M6TIF3_9BACT</name>
<gene>
    <name evidence="2" type="ORF">SAMN04488087_1408</name>
</gene>
<keyword evidence="2" id="KW-0223">Dioxygenase</keyword>
<feature type="domain" description="VOC" evidence="1">
    <location>
        <begin position="8"/>
        <end position="125"/>
    </location>
</feature>
<dbReference type="AlphaFoldDB" id="A0A1M6TIF3"/>
<feature type="domain" description="VOC" evidence="1">
    <location>
        <begin position="162"/>
        <end position="262"/>
    </location>
</feature>
<sequence>MSATFPLRIRALRLRVRALHVQHAFYHNVLGLSVLEATSDRLVLGPESAAFTLELVADPSAPLRPWPSIGLYHFALLLPDRSHLAATARRLLEHNVFFEGAADHAVSEALYFRDPEGNGLELCADRPPDTWPRQGALMVTRPLDLAALLRTSRPAPLPPEVRLGHLHLHVPDLDEAEQFFAGQLRMTVTQRTYPGARFFAYDGYHHHIGTNIWARGRRAPVHATGLLAYTLAVPAGVAHTLPSVLQDPAGIRVHLRPERVAM</sequence>